<dbReference type="Gene3D" id="3.30.450.20">
    <property type="entry name" value="PAS domain"/>
    <property type="match status" value="2"/>
</dbReference>
<sequence>MASKQFRPRILGFISEQASAWLVAALAFAAGAALTMMLALANIELYQRQLRQRFDLLAGERFSRIQERLDGQTNRLDTLRRYFLYSEQITRAEYQGFVGPMLIGTQAYTWTPLITHAEREAFEEGIRQGGLSDFSIRELDKNGTLKVAAVRAEYFPVMFIQTISPKPPPVGFDVNSEHFRHLTIERARMLGSIVATPRVELVSLNPSDTRGILLMAPVFAPQSAGEGRPTVLRGFVMAVISLDQMMNEGLPSQDNLAMSMLDLSVSGEPDLLYSSPGVAAESDLHVSTLLSIGDRDYLLEVRPTEAFVQSNQSMAGSVALLGGLLSLILSALLYNLVSQRQRALHLVEQRTRELRQREQQLRVTHGQLRNVLNSATEVAIIATDLNGMITTFNVGAQKMLGYSDDEVLGKFRLKDLHRLSELEAHARDLSDIHGRPISAAQAMFVDATEEGSHPSREWTFLRRDGSTLVVNMLVTAVRDDQEQWIGYLAVCIDITEHKRVYEALEARDQLLKKLSSQVPGGIYQYRQDANGSSRFTYASVGMCELFELSEEELLHNAETLLRRTHAADIVRLRDSIRISAEQSMPWSEEYRIELPRKGLRWVRGAATLERLPDGGSLWHGFISDITDLKRVEQELRALSVTDVLTGAYNRRYFQERLQAELARIDRHGGSLSVIMLDIDHFKRINDKYGHAVGDTVLQAISRKVSQRLRCDDVFCRIGGEEFVVLCPGTQGPQAYQLALGLREALRSQPIDTVGQVTASFGIACWRQGEGVDALLLRADSGVYAAKQAGRDRVEPELAG</sequence>
<dbReference type="FunFam" id="3.30.70.270:FF:000001">
    <property type="entry name" value="Diguanylate cyclase domain protein"/>
    <property type="match status" value="1"/>
</dbReference>
<accession>A0A3M4LPC1</accession>
<dbReference type="Pfam" id="PF03924">
    <property type="entry name" value="CHASE"/>
    <property type="match status" value="1"/>
</dbReference>
<evidence type="ECO:0000259" key="11">
    <source>
        <dbReference type="PROSITE" id="PS50839"/>
    </source>
</evidence>
<dbReference type="Pfam" id="PF00990">
    <property type="entry name" value="GGDEF"/>
    <property type="match status" value="1"/>
</dbReference>
<comment type="cofactor">
    <cofactor evidence="1">
        <name>Mg(2+)</name>
        <dbReference type="ChEBI" id="CHEBI:18420"/>
    </cofactor>
</comment>
<dbReference type="Pfam" id="PF00989">
    <property type="entry name" value="PAS"/>
    <property type="match status" value="1"/>
</dbReference>
<feature type="transmembrane region" description="Helical" evidence="8">
    <location>
        <begin position="20"/>
        <end position="43"/>
    </location>
</feature>
<dbReference type="EC" id="2.7.7.65" evidence="3"/>
<evidence type="ECO:0000256" key="1">
    <source>
        <dbReference type="ARBA" id="ARBA00001946"/>
    </source>
</evidence>
<dbReference type="InterPro" id="IPR000700">
    <property type="entry name" value="PAS-assoc_C"/>
</dbReference>
<dbReference type="PROSITE" id="PS50887">
    <property type="entry name" value="GGDEF"/>
    <property type="match status" value="1"/>
</dbReference>
<evidence type="ECO:0000256" key="5">
    <source>
        <dbReference type="ARBA" id="ARBA00022989"/>
    </source>
</evidence>
<feature type="domain" description="PAS" evidence="9">
    <location>
        <begin position="364"/>
        <end position="416"/>
    </location>
</feature>
<comment type="catalytic activity">
    <reaction evidence="7">
        <text>2 GTP = 3',3'-c-di-GMP + 2 diphosphate</text>
        <dbReference type="Rhea" id="RHEA:24898"/>
        <dbReference type="ChEBI" id="CHEBI:33019"/>
        <dbReference type="ChEBI" id="CHEBI:37565"/>
        <dbReference type="ChEBI" id="CHEBI:58805"/>
        <dbReference type="EC" id="2.7.7.65"/>
    </reaction>
</comment>
<protein>
    <recommendedName>
        <fullName evidence="3">diguanylate cyclase</fullName>
        <ecNumber evidence="3">2.7.7.65</ecNumber>
    </recommendedName>
</protein>
<dbReference type="CDD" id="cd01949">
    <property type="entry name" value="GGDEF"/>
    <property type="match status" value="1"/>
</dbReference>
<dbReference type="InterPro" id="IPR050469">
    <property type="entry name" value="Diguanylate_Cyclase"/>
</dbReference>
<comment type="subcellular location">
    <subcellularLocation>
        <location evidence="2">Cell inner membrane</location>
    </subcellularLocation>
</comment>
<dbReference type="InterPro" id="IPR000014">
    <property type="entry name" value="PAS"/>
</dbReference>
<dbReference type="InterPro" id="IPR013767">
    <property type="entry name" value="PAS_fold"/>
</dbReference>
<keyword evidence="13" id="KW-0808">Transferase</keyword>
<dbReference type="EMBL" id="RBRE01000070">
    <property type="protein sequence ID" value="RMQ43240.1"/>
    <property type="molecule type" value="Genomic_DNA"/>
</dbReference>
<organism evidence="13 14">
    <name type="scientific">Pseudomonas cichorii</name>
    <dbReference type="NCBI Taxonomy" id="36746"/>
    <lineage>
        <taxon>Bacteria</taxon>
        <taxon>Pseudomonadati</taxon>
        <taxon>Pseudomonadota</taxon>
        <taxon>Gammaproteobacteria</taxon>
        <taxon>Pseudomonadales</taxon>
        <taxon>Pseudomonadaceae</taxon>
        <taxon>Pseudomonas</taxon>
    </lineage>
</organism>
<dbReference type="SUPFAM" id="SSF55073">
    <property type="entry name" value="Nucleotide cyclase"/>
    <property type="match status" value="1"/>
</dbReference>
<keyword evidence="6 8" id="KW-0472">Membrane</keyword>
<dbReference type="RefSeq" id="WP_122317366.1">
    <property type="nucleotide sequence ID" value="NZ_RBRE01000070.1"/>
</dbReference>
<dbReference type="InterPro" id="IPR035965">
    <property type="entry name" value="PAS-like_dom_sf"/>
</dbReference>
<evidence type="ECO:0000256" key="7">
    <source>
        <dbReference type="ARBA" id="ARBA00034247"/>
    </source>
</evidence>
<dbReference type="PANTHER" id="PTHR45138:SF9">
    <property type="entry name" value="DIGUANYLATE CYCLASE DGCM-RELATED"/>
    <property type="match status" value="1"/>
</dbReference>
<evidence type="ECO:0000313" key="14">
    <source>
        <dbReference type="Proteomes" id="UP000277236"/>
    </source>
</evidence>
<evidence type="ECO:0000259" key="9">
    <source>
        <dbReference type="PROSITE" id="PS50112"/>
    </source>
</evidence>
<keyword evidence="13" id="KW-0418">Kinase</keyword>
<dbReference type="GO" id="GO:0016301">
    <property type="term" value="F:kinase activity"/>
    <property type="evidence" value="ECO:0007669"/>
    <property type="project" value="UniProtKB-KW"/>
</dbReference>
<dbReference type="InterPro" id="IPR006189">
    <property type="entry name" value="CHASE_dom"/>
</dbReference>
<evidence type="ECO:0000256" key="3">
    <source>
        <dbReference type="ARBA" id="ARBA00012528"/>
    </source>
</evidence>
<reference evidence="13 14" key="1">
    <citation type="submission" date="2018-08" db="EMBL/GenBank/DDBJ databases">
        <title>Recombination of ecologically and evolutionarily significant loci maintains genetic cohesion in the Pseudomonas syringae species complex.</title>
        <authorList>
            <person name="Dillon M."/>
            <person name="Thakur S."/>
            <person name="Almeida R.N.D."/>
            <person name="Weir B.S."/>
            <person name="Guttman D.S."/>
        </authorList>
    </citation>
    <scope>NUCLEOTIDE SEQUENCE [LARGE SCALE GENOMIC DNA]</scope>
    <source>
        <strain evidence="13 14">ICMP 3353</strain>
    </source>
</reference>
<feature type="domain" description="GGDEF" evidence="12">
    <location>
        <begin position="669"/>
        <end position="798"/>
    </location>
</feature>
<dbReference type="InterPro" id="IPR029787">
    <property type="entry name" value="Nucleotide_cyclase"/>
</dbReference>
<dbReference type="Gene3D" id="3.30.70.270">
    <property type="match status" value="1"/>
</dbReference>
<evidence type="ECO:0000256" key="4">
    <source>
        <dbReference type="ARBA" id="ARBA00022692"/>
    </source>
</evidence>
<dbReference type="InterPro" id="IPR001610">
    <property type="entry name" value="PAC"/>
</dbReference>
<evidence type="ECO:0000256" key="6">
    <source>
        <dbReference type="ARBA" id="ARBA00023136"/>
    </source>
</evidence>
<dbReference type="PROSITE" id="PS50112">
    <property type="entry name" value="PAS"/>
    <property type="match status" value="1"/>
</dbReference>
<dbReference type="PROSITE" id="PS50113">
    <property type="entry name" value="PAC"/>
    <property type="match status" value="1"/>
</dbReference>
<dbReference type="SMART" id="SM00091">
    <property type="entry name" value="PAS"/>
    <property type="match status" value="2"/>
</dbReference>
<evidence type="ECO:0000256" key="8">
    <source>
        <dbReference type="SAM" id="Phobius"/>
    </source>
</evidence>
<dbReference type="NCBIfam" id="TIGR00254">
    <property type="entry name" value="GGDEF"/>
    <property type="match status" value="1"/>
</dbReference>
<dbReference type="SMART" id="SM00086">
    <property type="entry name" value="PAC"/>
    <property type="match status" value="2"/>
</dbReference>
<name>A0A3M4LPC1_PSECI</name>
<dbReference type="GO" id="GO:0005886">
    <property type="term" value="C:plasma membrane"/>
    <property type="evidence" value="ECO:0007669"/>
    <property type="project" value="UniProtKB-SubCell"/>
</dbReference>
<gene>
    <name evidence="13" type="ORF">ALQ04_02853</name>
</gene>
<dbReference type="PANTHER" id="PTHR45138">
    <property type="entry name" value="REGULATORY COMPONENTS OF SENSORY TRANSDUCTION SYSTEM"/>
    <property type="match status" value="1"/>
</dbReference>
<dbReference type="GO" id="GO:0007165">
    <property type="term" value="P:signal transduction"/>
    <property type="evidence" value="ECO:0007669"/>
    <property type="project" value="UniProtKB-ARBA"/>
</dbReference>
<feature type="domain" description="CHASE" evidence="11">
    <location>
        <begin position="104"/>
        <end position="250"/>
    </location>
</feature>
<dbReference type="InterPro" id="IPR013655">
    <property type="entry name" value="PAS_fold_3"/>
</dbReference>
<comment type="caution">
    <text evidence="13">The sequence shown here is derived from an EMBL/GenBank/DDBJ whole genome shotgun (WGS) entry which is preliminary data.</text>
</comment>
<keyword evidence="5 8" id="KW-1133">Transmembrane helix</keyword>
<evidence type="ECO:0000259" key="10">
    <source>
        <dbReference type="PROSITE" id="PS50113"/>
    </source>
</evidence>
<evidence type="ECO:0000256" key="2">
    <source>
        <dbReference type="ARBA" id="ARBA00004533"/>
    </source>
</evidence>
<dbReference type="PROSITE" id="PS50839">
    <property type="entry name" value="CHASE"/>
    <property type="match status" value="1"/>
</dbReference>
<dbReference type="CDD" id="cd00130">
    <property type="entry name" value="PAS"/>
    <property type="match status" value="1"/>
</dbReference>
<dbReference type="InterPro" id="IPR043128">
    <property type="entry name" value="Rev_trsase/Diguanyl_cyclase"/>
</dbReference>
<dbReference type="InterPro" id="IPR000160">
    <property type="entry name" value="GGDEF_dom"/>
</dbReference>
<dbReference type="OrthoDB" id="9813903at2"/>
<feature type="domain" description="PAC" evidence="10">
    <location>
        <begin position="454"/>
        <end position="506"/>
    </location>
</feature>
<dbReference type="GO" id="GO:0052621">
    <property type="term" value="F:diguanylate cyclase activity"/>
    <property type="evidence" value="ECO:0007669"/>
    <property type="project" value="UniProtKB-EC"/>
</dbReference>
<evidence type="ECO:0000259" key="12">
    <source>
        <dbReference type="PROSITE" id="PS50887"/>
    </source>
</evidence>
<evidence type="ECO:0000313" key="13">
    <source>
        <dbReference type="EMBL" id="RMQ43240.1"/>
    </source>
</evidence>
<proteinExistence type="predicted"/>
<dbReference type="Pfam" id="PF08447">
    <property type="entry name" value="PAS_3"/>
    <property type="match status" value="1"/>
</dbReference>
<dbReference type="Gene3D" id="3.30.450.350">
    <property type="entry name" value="CHASE domain"/>
    <property type="match status" value="1"/>
</dbReference>
<dbReference type="SMART" id="SM01079">
    <property type="entry name" value="CHASE"/>
    <property type="match status" value="1"/>
</dbReference>
<dbReference type="SMART" id="SM00267">
    <property type="entry name" value="GGDEF"/>
    <property type="match status" value="1"/>
</dbReference>
<dbReference type="AlphaFoldDB" id="A0A3M4LPC1"/>
<dbReference type="SUPFAM" id="SSF55785">
    <property type="entry name" value="PYP-like sensor domain (PAS domain)"/>
    <property type="match status" value="2"/>
</dbReference>
<keyword evidence="4 8" id="KW-0812">Transmembrane</keyword>
<dbReference type="NCBIfam" id="TIGR00229">
    <property type="entry name" value="sensory_box"/>
    <property type="match status" value="2"/>
</dbReference>
<dbReference type="Proteomes" id="UP000277236">
    <property type="component" value="Unassembled WGS sequence"/>
</dbReference>
<dbReference type="InterPro" id="IPR042240">
    <property type="entry name" value="CHASE_sf"/>
</dbReference>